<feature type="domain" description="PNT" evidence="6">
    <location>
        <begin position="146"/>
        <end position="231"/>
    </location>
</feature>
<evidence type="ECO:0000256" key="3">
    <source>
        <dbReference type="RuleBase" id="RU004019"/>
    </source>
</evidence>
<dbReference type="PROSITE" id="PS50061">
    <property type="entry name" value="ETS_DOMAIN_3"/>
    <property type="match status" value="1"/>
</dbReference>
<dbReference type="InterPro" id="IPR036388">
    <property type="entry name" value="WH-like_DNA-bd_sf"/>
</dbReference>
<dbReference type="SUPFAM" id="SSF46785">
    <property type="entry name" value="Winged helix' DNA-binding domain"/>
    <property type="match status" value="1"/>
</dbReference>
<feature type="region of interest" description="Disordered" evidence="4">
    <location>
        <begin position="265"/>
        <end position="287"/>
    </location>
</feature>
<dbReference type="InterPro" id="IPR036390">
    <property type="entry name" value="WH_DNA-bd_sf"/>
</dbReference>
<evidence type="ECO:0000313" key="8">
    <source>
        <dbReference type="Proteomes" id="UP001186944"/>
    </source>
</evidence>
<name>A0AA88YF39_PINIB</name>
<dbReference type="GO" id="GO:0005634">
    <property type="term" value="C:nucleus"/>
    <property type="evidence" value="ECO:0007669"/>
    <property type="project" value="UniProtKB-SubCell"/>
</dbReference>
<dbReference type="Gene3D" id="1.10.150.50">
    <property type="entry name" value="Transcription Factor, Ets-1"/>
    <property type="match status" value="1"/>
</dbReference>
<dbReference type="PROSITE" id="PS00345">
    <property type="entry name" value="ETS_DOMAIN_1"/>
    <property type="match status" value="1"/>
</dbReference>
<evidence type="ECO:0000259" key="5">
    <source>
        <dbReference type="PROSITE" id="PS50061"/>
    </source>
</evidence>
<evidence type="ECO:0000256" key="4">
    <source>
        <dbReference type="SAM" id="MobiDB-lite"/>
    </source>
</evidence>
<dbReference type="InterPro" id="IPR000418">
    <property type="entry name" value="Ets_dom"/>
</dbReference>
<dbReference type="InterPro" id="IPR046328">
    <property type="entry name" value="ETS_fam"/>
</dbReference>
<evidence type="ECO:0000256" key="1">
    <source>
        <dbReference type="ARBA" id="ARBA00005562"/>
    </source>
</evidence>
<sequence>MFSAPATSMSQLPLTVTEFIDIGDLAPLGPNIMSNVTDVREITQNCTSAKSVTDQRLLGSESPKSFLDLDTVNEQDISLYDHTVNIKEEKMYVNCVSEQLSPTFQYPYDYSLLQTDNYQPPSSPEEYHDIKTEHPEPDLSETIVRALKREINEVCKTLEIQQDPMSWSVEDARKWLMWHLGHDYQTSQGVLEQFNFKGSELCALTADEFQMKSLELGKNLHAQLDVWKNACKLCGPVIQQTTQTYDPCQMFNVINESYTVWPNPSVSPTPSISSDDSSSSNNMYSSSDDERLSIYSHLANSQITPHQRRSSESHQKQTIHLWEFLKELLLQPENYSNCIKWIDRERGVFKIEDSSRVARLWGRRKNRPAMNYDKLSRSIRQYYKKNIIRKTENSKRLVYQFCVPYL</sequence>
<reference evidence="7" key="1">
    <citation type="submission" date="2019-08" db="EMBL/GenBank/DDBJ databases">
        <title>The improved chromosome-level genome for the pearl oyster Pinctada fucata martensii using PacBio sequencing and Hi-C.</title>
        <authorList>
            <person name="Zheng Z."/>
        </authorList>
    </citation>
    <scope>NUCLEOTIDE SEQUENCE</scope>
    <source>
        <strain evidence="7">ZZ-2019</strain>
        <tissue evidence="7">Adductor muscle</tissue>
    </source>
</reference>
<dbReference type="SUPFAM" id="SSF47769">
    <property type="entry name" value="SAM/Pointed domain"/>
    <property type="match status" value="1"/>
</dbReference>
<keyword evidence="2 3" id="KW-0238">DNA-binding</keyword>
<evidence type="ECO:0008006" key="9">
    <source>
        <dbReference type="Google" id="ProtNLM"/>
    </source>
</evidence>
<organism evidence="7 8">
    <name type="scientific">Pinctada imbricata</name>
    <name type="common">Atlantic pearl-oyster</name>
    <name type="synonym">Pinctada martensii</name>
    <dbReference type="NCBI Taxonomy" id="66713"/>
    <lineage>
        <taxon>Eukaryota</taxon>
        <taxon>Metazoa</taxon>
        <taxon>Spiralia</taxon>
        <taxon>Lophotrochozoa</taxon>
        <taxon>Mollusca</taxon>
        <taxon>Bivalvia</taxon>
        <taxon>Autobranchia</taxon>
        <taxon>Pteriomorphia</taxon>
        <taxon>Pterioida</taxon>
        <taxon>Pterioidea</taxon>
        <taxon>Pteriidae</taxon>
        <taxon>Pinctada</taxon>
    </lineage>
</organism>
<protein>
    <recommendedName>
        <fullName evidence="9">SAM pointed domain-containing Ets transcription factor</fullName>
    </recommendedName>
</protein>
<gene>
    <name evidence="7" type="ORF">FSP39_021839</name>
</gene>
<comment type="similarity">
    <text evidence="1 3">Belongs to the ETS family.</text>
</comment>
<feature type="domain" description="ETS" evidence="5">
    <location>
        <begin position="319"/>
        <end position="402"/>
    </location>
</feature>
<dbReference type="GO" id="GO:0043565">
    <property type="term" value="F:sequence-specific DNA binding"/>
    <property type="evidence" value="ECO:0007669"/>
    <property type="project" value="InterPro"/>
</dbReference>
<keyword evidence="3" id="KW-0539">Nucleus</keyword>
<dbReference type="PANTHER" id="PTHR11849">
    <property type="entry name" value="ETS"/>
    <property type="match status" value="1"/>
</dbReference>
<dbReference type="PROSITE" id="PS51433">
    <property type="entry name" value="PNT"/>
    <property type="match status" value="1"/>
</dbReference>
<evidence type="ECO:0000256" key="2">
    <source>
        <dbReference type="ARBA" id="ARBA00023125"/>
    </source>
</evidence>
<dbReference type="GO" id="GO:0030154">
    <property type="term" value="P:cell differentiation"/>
    <property type="evidence" value="ECO:0007669"/>
    <property type="project" value="TreeGrafter"/>
</dbReference>
<dbReference type="AlphaFoldDB" id="A0AA88YF39"/>
<dbReference type="PROSITE" id="PS00346">
    <property type="entry name" value="ETS_DOMAIN_2"/>
    <property type="match status" value="1"/>
</dbReference>
<dbReference type="SMART" id="SM00251">
    <property type="entry name" value="SAM_PNT"/>
    <property type="match status" value="1"/>
</dbReference>
<accession>A0AA88YF39</accession>
<keyword evidence="8" id="KW-1185">Reference proteome</keyword>
<evidence type="ECO:0000259" key="6">
    <source>
        <dbReference type="PROSITE" id="PS51433"/>
    </source>
</evidence>
<dbReference type="InterPro" id="IPR013761">
    <property type="entry name" value="SAM/pointed_sf"/>
</dbReference>
<dbReference type="Pfam" id="PF02198">
    <property type="entry name" value="SAM_PNT"/>
    <property type="match status" value="1"/>
</dbReference>
<dbReference type="FunFam" id="1.10.10.10:FF:000996">
    <property type="entry name" value="Predicted protein"/>
    <property type="match status" value="1"/>
</dbReference>
<proteinExistence type="inferred from homology"/>
<dbReference type="Gene3D" id="1.10.10.10">
    <property type="entry name" value="Winged helix-like DNA-binding domain superfamily/Winged helix DNA-binding domain"/>
    <property type="match status" value="1"/>
</dbReference>
<dbReference type="GO" id="GO:0000981">
    <property type="term" value="F:DNA-binding transcription factor activity, RNA polymerase II-specific"/>
    <property type="evidence" value="ECO:0007669"/>
    <property type="project" value="TreeGrafter"/>
</dbReference>
<evidence type="ECO:0000313" key="7">
    <source>
        <dbReference type="EMBL" id="KAK3103778.1"/>
    </source>
</evidence>
<comment type="subcellular location">
    <subcellularLocation>
        <location evidence="3">Nucleus</location>
    </subcellularLocation>
</comment>
<dbReference type="SMART" id="SM00413">
    <property type="entry name" value="ETS"/>
    <property type="match status" value="1"/>
</dbReference>
<dbReference type="EMBL" id="VSWD01000005">
    <property type="protein sequence ID" value="KAK3103778.1"/>
    <property type="molecule type" value="Genomic_DNA"/>
</dbReference>
<dbReference type="Proteomes" id="UP001186944">
    <property type="component" value="Unassembled WGS sequence"/>
</dbReference>
<feature type="compositionally biased region" description="Low complexity" evidence="4">
    <location>
        <begin position="265"/>
        <end position="286"/>
    </location>
</feature>
<dbReference type="Pfam" id="PF00178">
    <property type="entry name" value="Ets"/>
    <property type="match status" value="1"/>
</dbReference>
<dbReference type="InterPro" id="IPR003118">
    <property type="entry name" value="Pointed_dom"/>
</dbReference>
<dbReference type="PRINTS" id="PR00454">
    <property type="entry name" value="ETSDOMAIN"/>
</dbReference>
<dbReference type="PANTHER" id="PTHR11849:SF182">
    <property type="entry name" value="SAM POINTED DOMAIN-CONTAINING ETS TRANSCRIPTION FACTOR"/>
    <property type="match status" value="1"/>
</dbReference>
<comment type="caution">
    <text evidence="7">The sequence shown here is derived from an EMBL/GenBank/DDBJ whole genome shotgun (WGS) entry which is preliminary data.</text>
</comment>